<name>A0A839GIW5_9BACT</name>
<comment type="caution">
    <text evidence="1">The sequence shown here is derived from an EMBL/GenBank/DDBJ whole genome shotgun (WGS) entry which is preliminary data.</text>
</comment>
<keyword evidence="2" id="KW-1185">Reference proteome</keyword>
<proteinExistence type="predicted"/>
<dbReference type="EMBL" id="JACJIQ010000024">
    <property type="protein sequence ID" value="MBA9079574.1"/>
    <property type="molecule type" value="Genomic_DNA"/>
</dbReference>
<protein>
    <submittedName>
        <fullName evidence="1">Uncharacterized protein</fullName>
    </submittedName>
</protein>
<reference evidence="1 2" key="1">
    <citation type="submission" date="2020-08" db="EMBL/GenBank/DDBJ databases">
        <title>Genomic Encyclopedia of Type Strains, Phase IV (KMG-IV): sequencing the most valuable type-strain genomes for metagenomic binning, comparative biology and taxonomic classification.</title>
        <authorList>
            <person name="Goeker M."/>
        </authorList>
    </citation>
    <scope>NUCLEOTIDE SEQUENCE [LARGE SCALE GENOMIC DNA]</scope>
    <source>
        <strain evidence="1 2">DSM 29854</strain>
    </source>
</reference>
<gene>
    <name evidence="1" type="ORF">FHS90_004312</name>
</gene>
<dbReference type="Proteomes" id="UP000563094">
    <property type="component" value="Unassembled WGS sequence"/>
</dbReference>
<accession>A0A839GIW5</accession>
<evidence type="ECO:0000313" key="1">
    <source>
        <dbReference type="EMBL" id="MBA9079574.1"/>
    </source>
</evidence>
<dbReference type="AlphaFoldDB" id="A0A839GIW5"/>
<dbReference type="RefSeq" id="WP_182514407.1">
    <property type="nucleotide sequence ID" value="NZ_JACJIQ010000024.1"/>
</dbReference>
<organism evidence="1 2">
    <name type="scientific">Rufibacter quisquiliarum</name>
    <dbReference type="NCBI Taxonomy" id="1549639"/>
    <lineage>
        <taxon>Bacteria</taxon>
        <taxon>Pseudomonadati</taxon>
        <taxon>Bacteroidota</taxon>
        <taxon>Cytophagia</taxon>
        <taxon>Cytophagales</taxon>
        <taxon>Hymenobacteraceae</taxon>
        <taxon>Rufibacter</taxon>
    </lineage>
</organism>
<sequence length="242" mass="27902">MPEFDGEIVSIVDPQTGKAVRDTLVEKIPKARTIFKPCRQYIYQAIYKDKAGQLISEGKVWMMATGQRWEWQPSKQDEVALQFEIPDEEASLTKHYPNKGLAAQSQFITEATTGIIENAEEVWMHPFRSNQYHFTEVAAFPAVRLPLEPGQTWTDYLNIGQGWGDWENTTVHSLYKVAERGNLKTRYKELSDCWKIETTSTAPFGNSVHNFWFHGTYGFVKMEYVNYQGQTLSFELAEVLEK</sequence>
<evidence type="ECO:0000313" key="2">
    <source>
        <dbReference type="Proteomes" id="UP000563094"/>
    </source>
</evidence>